<dbReference type="PANTHER" id="PTHR32071:SF121">
    <property type="entry name" value="SIGMA L-DEPENDENT TRANSCRIPTIONAL REGULATOR YQIR-RELATED"/>
    <property type="match status" value="1"/>
</dbReference>
<keyword evidence="3" id="KW-0805">Transcription regulation</keyword>
<dbReference type="InterPro" id="IPR003593">
    <property type="entry name" value="AAA+_ATPase"/>
</dbReference>
<dbReference type="InterPro" id="IPR027417">
    <property type="entry name" value="P-loop_NTPase"/>
</dbReference>
<dbReference type="Gene3D" id="1.10.8.60">
    <property type="match status" value="1"/>
</dbReference>
<dbReference type="PROSITE" id="PS00688">
    <property type="entry name" value="SIGMA54_INTERACT_3"/>
    <property type="match status" value="1"/>
</dbReference>
<name>A0A4Q1CGV4_9BACT</name>
<keyword evidence="2" id="KW-0067">ATP-binding</keyword>
<evidence type="ECO:0000256" key="5">
    <source>
        <dbReference type="ARBA" id="ARBA00023163"/>
    </source>
</evidence>
<dbReference type="GO" id="GO:0003677">
    <property type="term" value="F:DNA binding"/>
    <property type="evidence" value="ECO:0007669"/>
    <property type="project" value="UniProtKB-KW"/>
</dbReference>
<comment type="caution">
    <text evidence="9">The sequence shown here is derived from an EMBL/GenBank/DDBJ whole genome shotgun (WGS) entry which is preliminary data.</text>
</comment>
<dbReference type="GO" id="GO:0006355">
    <property type="term" value="P:regulation of DNA-templated transcription"/>
    <property type="evidence" value="ECO:0007669"/>
    <property type="project" value="InterPro"/>
</dbReference>
<keyword evidence="10" id="KW-1185">Reference proteome</keyword>
<feature type="modified residue" description="4-aspartylphosphate" evidence="6">
    <location>
        <position position="53"/>
    </location>
</feature>
<proteinExistence type="predicted"/>
<keyword evidence="5" id="KW-0804">Transcription</keyword>
<dbReference type="InterPro" id="IPR002078">
    <property type="entry name" value="Sigma_54_int"/>
</dbReference>
<evidence type="ECO:0000256" key="2">
    <source>
        <dbReference type="ARBA" id="ARBA00022840"/>
    </source>
</evidence>
<dbReference type="SMART" id="SM00448">
    <property type="entry name" value="REC"/>
    <property type="match status" value="1"/>
</dbReference>
<evidence type="ECO:0000256" key="6">
    <source>
        <dbReference type="PROSITE-ProRule" id="PRU00169"/>
    </source>
</evidence>
<dbReference type="InterPro" id="IPR025944">
    <property type="entry name" value="Sigma_54_int_dom_CS"/>
</dbReference>
<evidence type="ECO:0000256" key="4">
    <source>
        <dbReference type="ARBA" id="ARBA00023125"/>
    </source>
</evidence>
<dbReference type="CDD" id="cd00156">
    <property type="entry name" value="REC"/>
    <property type="match status" value="1"/>
</dbReference>
<dbReference type="SUPFAM" id="SSF52172">
    <property type="entry name" value="CheY-like"/>
    <property type="match status" value="1"/>
</dbReference>
<dbReference type="InterPro" id="IPR058031">
    <property type="entry name" value="AAA_lid_NorR"/>
</dbReference>
<dbReference type="EMBL" id="SDHW01000004">
    <property type="protein sequence ID" value="RXK59395.1"/>
    <property type="molecule type" value="Genomic_DNA"/>
</dbReference>
<accession>A0A4Q1CGV4</accession>
<dbReference type="GO" id="GO:0005524">
    <property type="term" value="F:ATP binding"/>
    <property type="evidence" value="ECO:0007669"/>
    <property type="project" value="UniProtKB-KW"/>
</dbReference>
<gene>
    <name evidence="9" type="ORF">ESA94_14775</name>
</gene>
<dbReference type="OrthoDB" id="9767106at2"/>
<dbReference type="InterPro" id="IPR025943">
    <property type="entry name" value="Sigma_54_int_dom_ATP-bd_2"/>
</dbReference>
<dbReference type="SUPFAM" id="SSF52540">
    <property type="entry name" value="P-loop containing nucleoside triphosphate hydrolases"/>
    <property type="match status" value="1"/>
</dbReference>
<evidence type="ECO:0000256" key="3">
    <source>
        <dbReference type="ARBA" id="ARBA00023015"/>
    </source>
</evidence>
<dbReference type="SMART" id="SM00382">
    <property type="entry name" value="AAA"/>
    <property type="match status" value="1"/>
</dbReference>
<dbReference type="InterPro" id="IPR011006">
    <property type="entry name" value="CheY-like_superfamily"/>
</dbReference>
<evidence type="ECO:0000256" key="1">
    <source>
        <dbReference type="ARBA" id="ARBA00022741"/>
    </source>
</evidence>
<keyword evidence="6" id="KW-0597">Phosphoprotein</keyword>
<dbReference type="Pfam" id="PF00158">
    <property type="entry name" value="Sigma54_activat"/>
    <property type="match status" value="1"/>
</dbReference>
<evidence type="ECO:0000259" key="7">
    <source>
        <dbReference type="PROSITE" id="PS50045"/>
    </source>
</evidence>
<organism evidence="9 10">
    <name type="scientific">Lacibacter luteus</name>
    <dbReference type="NCBI Taxonomy" id="2508719"/>
    <lineage>
        <taxon>Bacteria</taxon>
        <taxon>Pseudomonadati</taxon>
        <taxon>Bacteroidota</taxon>
        <taxon>Chitinophagia</taxon>
        <taxon>Chitinophagales</taxon>
        <taxon>Chitinophagaceae</taxon>
        <taxon>Lacibacter</taxon>
    </lineage>
</organism>
<dbReference type="PROSITE" id="PS00676">
    <property type="entry name" value="SIGMA54_INTERACT_2"/>
    <property type="match status" value="1"/>
</dbReference>
<dbReference type="FunFam" id="3.40.50.300:FF:000006">
    <property type="entry name" value="DNA-binding transcriptional regulator NtrC"/>
    <property type="match status" value="1"/>
</dbReference>
<feature type="domain" description="Response regulatory" evidence="8">
    <location>
        <begin position="4"/>
        <end position="118"/>
    </location>
</feature>
<dbReference type="PROSITE" id="PS50045">
    <property type="entry name" value="SIGMA54_INTERACT_4"/>
    <property type="match status" value="1"/>
</dbReference>
<keyword evidence="1" id="KW-0547">Nucleotide-binding</keyword>
<dbReference type="PROSITE" id="PS50110">
    <property type="entry name" value="RESPONSE_REGULATORY"/>
    <property type="match status" value="1"/>
</dbReference>
<evidence type="ECO:0000259" key="8">
    <source>
        <dbReference type="PROSITE" id="PS50110"/>
    </source>
</evidence>
<dbReference type="Gene3D" id="3.40.50.300">
    <property type="entry name" value="P-loop containing nucleotide triphosphate hydrolases"/>
    <property type="match status" value="1"/>
</dbReference>
<dbReference type="InterPro" id="IPR001789">
    <property type="entry name" value="Sig_transdc_resp-reg_receiver"/>
</dbReference>
<dbReference type="RefSeq" id="WP_129131698.1">
    <property type="nucleotide sequence ID" value="NZ_SDHW01000004.1"/>
</dbReference>
<dbReference type="Pfam" id="PF00072">
    <property type="entry name" value="Response_reg"/>
    <property type="match status" value="1"/>
</dbReference>
<dbReference type="AlphaFoldDB" id="A0A4Q1CGV4"/>
<dbReference type="PANTHER" id="PTHR32071">
    <property type="entry name" value="TRANSCRIPTIONAL REGULATORY PROTEIN"/>
    <property type="match status" value="1"/>
</dbReference>
<keyword evidence="4" id="KW-0238">DNA-binding</keyword>
<evidence type="ECO:0000313" key="9">
    <source>
        <dbReference type="EMBL" id="RXK59395.1"/>
    </source>
</evidence>
<dbReference type="Gene3D" id="3.40.50.2300">
    <property type="match status" value="1"/>
</dbReference>
<sequence length="451" mass="51088">MAYTIFIVEDDPWYGEILAYHLSLNPDYKITRFETAKDCLAKLSAKPDLITIDFSLPDMKGDELFKKVREIYPSVPVIIISAQEEVSVAVNLLKLGVTDYLVKDEATKDLLWNSVIRIKENQSLKKEVEHLREELGQKYSFQKTIIGQSENLKRVFTMMEKAVKTNINVSVTGETGTGKEVVAKAIHYNSEKRKKNFVAVNMAAIPKELIESELFGHEKGAFTGAVSRKAGKFEEANGGSIFLDEIAELDLSLQSKLLRVLQEREVIRVGGNEKIKLDVRLIVATHKNLADEVKKGNFREDLYFRIMGLPIELPPLRERGNDVLILAKHFADDFAKENKLGNIQFSKEAKEKLLKYHFPGNVRELKAVTELGIVMCEDNEIKADDITFTSTKTDDLFIPEYKTLRQHTCDIINHYLKKNSNDVVATAKALDIGKSTIYKMIQEGEIEVANN</sequence>
<dbReference type="Pfam" id="PF25601">
    <property type="entry name" value="AAA_lid_14"/>
    <property type="match status" value="1"/>
</dbReference>
<feature type="domain" description="Sigma-54 factor interaction" evidence="7">
    <location>
        <begin position="145"/>
        <end position="374"/>
    </location>
</feature>
<reference evidence="9 10" key="1">
    <citation type="submission" date="2019-01" db="EMBL/GenBank/DDBJ databases">
        <title>Lacibacter sp. strain TTM-7.</title>
        <authorList>
            <person name="Chen W.-M."/>
        </authorList>
    </citation>
    <scope>NUCLEOTIDE SEQUENCE [LARGE SCALE GENOMIC DNA]</scope>
    <source>
        <strain evidence="9 10">TTM-7</strain>
    </source>
</reference>
<dbReference type="CDD" id="cd00009">
    <property type="entry name" value="AAA"/>
    <property type="match status" value="1"/>
</dbReference>
<evidence type="ECO:0000313" key="10">
    <source>
        <dbReference type="Proteomes" id="UP000290204"/>
    </source>
</evidence>
<dbReference type="GO" id="GO:0000160">
    <property type="term" value="P:phosphorelay signal transduction system"/>
    <property type="evidence" value="ECO:0007669"/>
    <property type="project" value="InterPro"/>
</dbReference>
<protein>
    <submittedName>
        <fullName evidence="9">Sigma-54-dependent Fis family transcriptional regulator</fullName>
    </submittedName>
</protein>
<dbReference type="Proteomes" id="UP000290204">
    <property type="component" value="Unassembled WGS sequence"/>
</dbReference>